<keyword evidence="2" id="KW-1185">Reference proteome</keyword>
<dbReference type="InterPro" id="IPR038449">
    <property type="entry name" value="SirA_sf"/>
</dbReference>
<sequence length="154" mass="18537">MSCYRGWVSLRQYIIYLIEEEISKHYFGKERKLYEFFLEAKLDHQPRMKQLIQKQMDYIVRPISYSEISKTLQRHCRCLSHANMFTLNCSKGTSSAKIMIKDKEIKLLSKGHYDAEATFLEILRQYDKHFFAIDYISHQFGWLNPIKDAYYITQ</sequence>
<dbReference type="InterPro" id="IPR019683">
    <property type="entry name" value="SirA"/>
</dbReference>
<comment type="caution">
    <text evidence="1">The sequence shown here is derived from an EMBL/GenBank/DDBJ whole genome shotgun (WGS) entry which is preliminary data.</text>
</comment>
<reference evidence="1 2" key="1">
    <citation type="submission" date="2019-11" db="EMBL/GenBank/DDBJ databases">
        <title>Terrilactibacillus tamarindus sp. nov. BCM23-1 isolated from bark of Tamarindus indica.</title>
        <authorList>
            <person name="Kingkaew E."/>
            <person name="Tanasupawat S."/>
        </authorList>
    </citation>
    <scope>NUCLEOTIDE SEQUENCE [LARGE SCALE GENOMIC DNA]</scope>
    <source>
        <strain evidence="1 2">BCM23-1</strain>
    </source>
</reference>
<evidence type="ECO:0000313" key="2">
    <source>
        <dbReference type="Proteomes" id="UP000440978"/>
    </source>
</evidence>
<accession>A0A6N8CVH6</accession>
<protein>
    <submittedName>
        <fullName evidence="1">Sporulation inhibitor of replication protein SirA</fullName>
    </submittedName>
</protein>
<proteinExistence type="predicted"/>
<dbReference type="Pfam" id="PF10747">
    <property type="entry name" value="SirA"/>
    <property type="match status" value="1"/>
</dbReference>
<dbReference type="EMBL" id="WNHB01000036">
    <property type="protein sequence ID" value="MTT33303.1"/>
    <property type="molecule type" value="Genomic_DNA"/>
</dbReference>
<dbReference type="Gene3D" id="3.30.310.250">
    <property type="entry name" value="Sporulation inhibitor of replication protein SirA"/>
    <property type="match status" value="1"/>
</dbReference>
<name>A0A6N8CVH6_9BACI</name>
<evidence type="ECO:0000313" key="1">
    <source>
        <dbReference type="EMBL" id="MTT33303.1"/>
    </source>
</evidence>
<dbReference type="AlphaFoldDB" id="A0A6N8CVH6"/>
<gene>
    <name evidence="1" type="primary">sirA</name>
    <name evidence="1" type="ORF">GMB86_14985</name>
</gene>
<dbReference type="Proteomes" id="UP000440978">
    <property type="component" value="Unassembled WGS sequence"/>
</dbReference>
<organism evidence="1 2">
    <name type="scientific">Terrilactibacillus tamarindi</name>
    <dbReference type="NCBI Taxonomy" id="2599694"/>
    <lineage>
        <taxon>Bacteria</taxon>
        <taxon>Bacillati</taxon>
        <taxon>Bacillota</taxon>
        <taxon>Bacilli</taxon>
        <taxon>Bacillales</taxon>
        <taxon>Bacillaceae</taxon>
        <taxon>Terrilactibacillus</taxon>
    </lineage>
</organism>